<evidence type="ECO:0000313" key="2">
    <source>
        <dbReference type="EMBL" id="KAJ3837367.1"/>
    </source>
</evidence>
<name>A0AA38P6R5_9AGAR</name>
<protein>
    <submittedName>
        <fullName evidence="2">Uncharacterized protein</fullName>
    </submittedName>
</protein>
<feature type="compositionally biased region" description="Basic residues" evidence="1">
    <location>
        <begin position="291"/>
        <end position="302"/>
    </location>
</feature>
<dbReference type="EMBL" id="MU806251">
    <property type="protein sequence ID" value="KAJ3837367.1"/>
    <property type="molecule type" value="Genomic_DNA"/>
</dbReference>
<reference evidence="2" key="1">
    <citation type="submission" date="2022-08" db="EMBL/GenBank/DDBJ databases">
        <authorList>
            <consortium name="DOE Joint Genome Institute"/>
            <person name="Min B."/>
            <person name="Riley R."/>
            <person name="Sierra-Patev S."/>
            <person name="Naranjo-Ortiz M."/>
            <person name="Looney B."/>
            <person name="Konkel Z."/>
            <person name="Slot J.C."/>
            <person name="Sakamoto Y."/>
            <person name="Steenwyk J.L."/>
            <person name="Rokas A."/>
            <person name="Carro J."/>
            <person name="Camarero S."/>
            <person name="Ferreira P."/>
            <person name="Molpeceres G."/>
            <person name="Ruiz-Duenas F.J."/>
            <person name="Serrano A."/>
            <person name="Henrissat B."/>
            <person name="Drula E."/>
            <person name="Hughes K.W."/>
            <person name="Mata J.L."/>
            <person name="Ishikawa N.K."/>
            <person name="Vargas-Isla R."/>
            <person name="Ushijima S."/>
            <person name="Smith C.A."/>
            <person name="Ahrendt S."/>
            <person name="Andreopoulos W."/>
            <person name="He G."/>
            <person name="Labutti K."/>
            <person name="Lipzen A."/>
            <person name="Ng V."/>
            <person name="Sandor L."/>
            <person name="Barry K."/>
            <person name="Martinez A.T."/>
            <person name="Xiao Y."/>
            <person name="Gibbons J.G."/>
            <person name="Terashima K."/>
            <person name="Hibbett D.S."/>
            <person name="Grigoriev I.V."/>
        </authorList>
    </citation>
    <scope>NUCLEOTIDE SEQUENCE</scope>
    <source>
        <strain evidence="2">TFB9207</strain>
    </source>
</reference>
<keyword evidence="3" id="KW-1185">Reference proteome</keyword>
<evidence type="ECO:0000256" key="1">
    <source>
        <dbReference type="SAM" id="MobiDB-lite"/>
    </source>
</evidence>
<sequence>MKLPSFRIAGHYFGDPAAPKPSHGEKIGTAYFTAHIMDNWASFWASTHEAFAKRFSVPDPHSPESVAKPDPRPYEGSIDYWRALDDVMEHLHKTGVISDQAIEGWKETLNSALTLEEGETISLVIYHRVSQGHRREHTGEVSLLVGDAGKIISPIHDSLITAENRAPKLYPIGTLAERVHINALLLDHTVSNSNRRFRGKPEDVAEWEKAEADFAPKRNKIGPPAKEYFKEWKWADRLVETRPYFSEKSQEEFDQVKTVSLEGLINYLRKRQKINSARTKAQARPKPGSASRRRGKGSRSTKSRGSVS</sequence>
<feature type="region of interest" description="Disordered" evidence="1">
    <location>
        <begin position="273"/>
        <end position="308"/>
    </location>
</feature>
<comment type="caution">
    <text evidence="2">The sequence shown here is derived from an EMBL/GenBank/DDBJ whole genome shotgun (WGS) entry which is preliminary data.</text>
</comment>
<organism evidence="2 3">
    <name type="scientific">Lentinula raphanica</name>
    <dbReference type="NCBI Taxonomy" id="153919"/>
    <lineage>
        <taxon>Eukaryota</taxon>
        <taxon>Fungi</taxon>
        <taxon>Dikarya</taxon>
        <taxon>Basidiomycota</taxon>
        <taxon>Agaricomycotina</taxon>
        <taxon>Agaricomycetes</taxon>
        <taxon>Agaricomycetidae</taxon>
        <taxon>Agaricales</taxon>
        <taxon>Marasmiineae</taxon>
        <taxon>Omphalotaceae</taxon>
        <taxon>Lentinula</taxon>
    </lineage>
</organism>
<accession>A0AA38P6R5</accession>
<gene>
    <name evidence="2" type="ORF">F5878DRAFT_218368</name>
</gene>
<dbReference type="AlphaFoldDB" id="A0AA38P6R5"/>
<proteinExistence type="predicted"/>
<dbReference type="Proteomes" id="UP001163846">
    <property type="component" value="Unassembled WGS sequence"/>
</dbReference>
<evidence type="ECO:0000313" key="3">
    <source>
        <dbReference type="Proteomes" id="UP001163846"/>
    </source>
</evidence>